<dbReference type="EMBL" id="NVWI01000002">
    <property type="protein sequence ID" value="PCJ42778.1"/>
    <property type="molecule type" value="Genomic_DNA"/>
</dbReference>
<feature type="binding site" evidence="2">
    <location>
        <begin position="124"/>
        <end position="127"/>
    </location>
    <ligand>
        <name>glutathione</name>
        <dbReference type="ChEBI" id="CHEBI:57925"/>
    </ligand>
</feature>
<dbReference type="InterPro" id="IPR047047">
    <property type="entry name" value="GST_Omega-like_C"/>
</dbReference>
<dbReference type="Gene3D" id="3.40.30.10">
    <property type="entry name" value="Glutaredoxin"/>
    <property type="match status" value="1"/>
</dbReference>
<evidence type="ECO:0000256" key="3">
    <source>
        <dbReference type="PIRSR" id="PIRSR015753-3"/>
    </source>
</evidence>
<dbReference type="InterPro" id="IPR036282">
    <property type="entry name" value="Glutathione-S-Trfase_C_sf"/>
</dbReference>
<gene>
    <name evidence="5" type="ORF">COA71_04555</name>
</gene>
<dbReference type="CDD" id="cd03190">
    <property type="entry name" value="GST_C_Omega_like"/>
    <property type="match status" value="1"/>
</dbReference>
<dbReference type="InterPro" id="IPR040079">
    <property type="entry name" value="Glutathione_S-Trfase"/>
</dbReference>
<evidence type="ECO:0000313" key="6">
    <source>
        <dbReference type="Proteomes" id="UP000228987"/>
    </source>
</evidence>
<reference evidence="6" key="1">
    <citation type="submission" date="2017-08" db="EMBL/GenBank/DDBJ databases">
        <title>A dynamic microbial community with high functional redundancy inhabits the cold, oxic subseafloor aquifer.</title>
        <authorList>
            <person name="Tully B.J."/>
            <person name="Wheat C.G."/>
            <person name="Glazer B.T."/>
            <person name="Huber J.A."/>
        </authorList>
    </citation>
    <scope>NUCLEOTIDE SEQUENCE [LARGE SCALE GENOMIC DNA]</scope>
</reference>
<sequence>MGLLVKGQWSTDWYDTDSSGGEFIRKDAQFRNQIGDENFPAEADRYHLFVSLACPWAHRTLIFRALKKLENIIGVTVVEAEMLEHGWIISEQESLKFGYEGSPIPDIDYMYQVYTADQADYSGRVTVPVLWDKKNNCIVNNESSEIIRMLNTAFSAFTDDEADYYPEPLQGAIDEINELVYHNINNGVYKCGFATKQDVYEKHYENLFAAMDQVEDILARQPYLAGNQITEADWRLFTTLIRFDCVYYGHFKTNKRRIEDYPNISNYVRELYQVPGVKETVSFRHIKVHYYYSHDMINPTQVVPVGPDIDYERPHNRA</sequence>
<feature type="binding site" evidence="2">
    <location>
        <position position="87"/>
    </location>
    <ligand>
        <name>glutathione</name>
        <dbReference type="ChEBI" id="CHEBI:57925"/>
    </ligand>
</feature>
<dbReference type="Pfam" id="PF13409">
    <property type="entry name" value="GST_N_2"/>
    <property type="match status" value="1"/>
</dbReference>
<feature type="site" description="Lowers pKa of active site Cys" evidence="3">
    <location>
        <position position="290"/>
    </location>
</feature>
<dbReference type="SUPFAM" id="SSF47616">
    <property type="entry name" value="GST C-terminal domain-like"/>
    <property type="match status" value="1"/>
</dbReference>
<dbReference type="SFLD" id="SFLDS00019">
    <property type="entry name" value="Glutathione_Transferase_(cytos"/>
    <property type="match status" value="1"/>
</dbReference>
<evidence type="ECO:0000259" key="4">
    <source>
        <dbReference type="PROSITE" id="PS50405"/>
    </source>
</evidence>
<name>A0A2A5CGW5_9GAMM</name>
<dbReference type="PROSITE" id="PS50405">
    <property type="entry name" value="GST_CTER"/>
    <property type="match status" value="1"/>
</dbReference>
<dbReference type="SFLD" id="SFLDG01148">
    <property type="entry name" value="Xi_(cytGST)"/>
    <property type="match status" value="1"/>
</dbReference>
<evidence type="ECO:0000313" key="5">
    <source>
        <dbReference type="EMBL" id="PCJ42778.1"/>
    </source>
</evidence>
<dbReference type="SFLD" id="SFLDG01206">
    <property type="entry name" value="Xi.1"/>
    <property type="match status" value="1"/>
</dbReference>
<dbReference type="InterPro" id="IPR016639">
    <property type="entry name" value="GST_Omega/GSH"/>
</dbReference>
<feature type="binding site" evidence="2">
    <location>
        <begin position="142"/>
        <end position="143"/>
    </location>
    <ligand>
        <name>glutathione</name>
        <dbReference type="ChEBI" id="CHEBI:57925"/>
    </ligand>
</feature>
<accession>A0A2A5CGW5</accession>
<proteinExistence type="predicted"/>
<feature type="site" description="Lowers pKa of active site Cys" evidence="3">
    <location>
        <position position="247"/>
    </location>
</feature>
<dbReference type="PANTHER" id="PTHR32419">
    <property type="entry name" value="GLUTATHIONYL-HYDROQUINONE REDUCTASE"/>
    <property type="match status" value="1"/>
</dbReference>
<evidence type="ECO:0000256" key="2">
    <source>
        <dbReference type="PIRSR" id="PIRSR015753-2"/>
    </source>
</evidence>
<feature type="domain" description="GST C-terminal" evidence="4">
    <location>
        <begin position="166"/>
        <end position="290"/>
    </location>
</feature>
<dbReference type="PANTHER" id="PTHR32419:SF6">
    <property type="entry name" value="GLUTATHIONE S-TRANSFERASE OMEGA-LIKE 1-RELATED"/>
    <property type="match status" value="1"/>
</dbReference>
<dbReference type="GO" id="GO:0005737">
    <property type="term" value="C:cytoplasm"/>
    <property type="evidence" value="ECO:0007669"/>
    <property type="project" value="TreeGrafter"/>
</dbReference>
<feature type="active site" description="Proton donor/acceptor" evidence="1">
    <location>
        <position position="189"/>
    </location>
</feature>
<comment type="caution">
    <text evidence="5">The sequence shown here is derived from an EMBL/GenBank/DDBJ whole genome shotgun (WGS) entry which is preliminary data.</text>
</comment>
<dbReference type="SUPFAM" id="SSF52833">
    <property type="entry name" value="Thioredoxin-like"/>
    <property type="match status" value="1"/>
</dbReference>
<dbReference type="AlphaFoldDB" id="A0A2A5CGW5"/>
<feature type="active site" description="Nucleophile" evidence="1">
    <location>
        <position position="54"/>
    </location>
</feature>
<dbReference type="PIRSF" id="PIRSF015753">
    <property type="entry name" value="GST"/>
    <property type="match status" value="1"/>
</dbReference>
<dbReference type="Gene3D" id="1.20.1050.10">
    <property type="match status" value="1"/>
</dbReference>
<evidence type="ECO:0000256" key="1">
    <source>
        <dbReference type="PIRSR" id="PIRSR015753-1"/>
    </source>
</evidence>
<organism evidence="5 6">
    <name type="scientific">SAR86 cluster bacterium</name>
    <dbReference type="NCBI Taxonomy" id="2030880"/>
    <lineage>
        <taxon>Bacteria</taxon>
        <taxon>Pseudomonadati</taxon>
        <taxon>Pseudomonadota</taxon>
        <taxon>Gammaproteobacteria</taxon>
        <taxon>SAR86 cluster</taxon>
    </lineage>
</organism>
<dbReference type="InterPro" id="IPR010987">
    <property type="entry name" value="Glutathione-S-Trfase_C-like"/>
</dbReference>
<dbReference type="Proteomes" id="UP000228987">
    <property type="component" value="Unassembled WGS sequence"/>
</dbReference>
<dbReference type="InterPro" id="IPR036249">
    <property type="entry name" value="Thioredoxin-like_sf"/>
</dbReference>
<dbReference type="GO" id="GO:0004364">
    <property type="term" value="F:glutathione transferase activity"/>
    <property type="evidence" value="ECO:0007669"/>
    <property type="project" value="InterPro"/>
</dbReference>
<dbReference type="Pfam" id="PF13410">
    <property type="entry name" value="GST_C_2"/>
    <property type="match status" value="1"/>
</dbReference>
<protein>
    <submittedName>
        <fullName evidence="5">Glutathione-dependent reductase</fullName>
    </submittedName>
</protein>
<dbReference type="InterPro" id="IPR004045">
    <property type="entry name" value="Glutathione_S-Trfase_N"/>
</dbReference>